<evidence type="ECO:0000313" key="3">
    <source>
        <dbReference type="EMBL" id="KNF05994.1"/>
    </source>
</evidence>
<reference evidence="4" key="1">
    <citation type="submission" date="2014-03" db="EMBL/GenBank/DDBJ databases">
        <title>The Genome Sequence of Puccinia striiformis f. sp. tritici PST-78.</title>
        <authorList>
            <consortium name="The Broad Institute Genome Sequencing Platform"/>
            <person name="Cuomo C."/>
            <person name="Hulbert S."/>
            <person name="Chen X."/>
            <person name="Walker B."/>
            <person name="Young S.K."/>
            <person name="Zeng Q."/>
            <person name="Gargeya S."/>
            <person name="Fitzgerald M."/>
            <person name="Haas B."/>
            <person name="Abouelleil A."/>
            <person name="Alvarado L."/>
            <person name="Arachchi H.M."/>
            <person name="Berlin A.M."/>
            <person name="Chapman S.B."/>
            <person name="Goldberg J."/>
            <person name="Griggs A."/>
            <person name="Gujja S."/>
            <person name="Hansen M."/>
            <person name="Howarth C."/>
            <person name="Imamovic A."/>
            <person name="Larimer J."/>
            <person name="McCowan C."/>
            <person name="Montmayeur A."/>
            <person name="Murphy C."/>
            <person name="Neiman D."/>
            <person name="Pearson M."/>
            <person name="Priest M."/>
            <person name="Roberts A."/>
            <person name="Saif S."/>
            <person name="Shea T."/>
            <person name="Sisk P."/>
            <person name="Sykes S."/>
            <person name="Wortman J."/>
            <person name="Nusbaum C."/>
            <person name="Birren B."/>
        </authorList>
    </citation>
    <scope>NUCLEOTIDE SEQUENCE [LARGE SCALE GENOMIC DNA]</scope>
    <source>
        <strain evidence="4">race PST-78</strain>
    </source>
</reference>
<name>A0A0L0W3D4_9BASI</name>
<feature type="region of interest" description="Disordered" evidence="2">
    <location>
        <begin position="31"/>
        <end position="65"/>
    </location>
</feature>
<dbReference type="AlphaFoldDB" id="A0A0L0W3D4"/>
<sequence>MYALQMVDLLLAKLPGDYDFIFRREGVKHEVNRPADSTPTGTQSSIKTRISNVPVGGSRSESHMSATSNMLDEELLQVPSSLGRHSSSIHAFSSASTSSSSTSTKDQLIYRARHLKAKCVMAETTASIRAQEILGNIRDVVNPLGTVQTTEEAQLALAKLAALFSRENDPVTSFELLESGLVGGLLRFATESRSFGLILSETFFSSSELSPAFLLLVKRLQESLGRLEGFEVLTAVASTPDDSRRSIASMLARQLKIRLVAAESTDVPRNCANIVVSIHAIGHKTEYQISSLATELPLPSLDRMAQPLVTNQPKLDRMLIASGWPIRVWIVASVGQLPSLIESVAHNQYYESSVELSTEFTCIDSSVEGPTDFSSAGPQPSLNWLSKPSGFEPPILARMQIASVGGILPIQGIRRYDLWEVV</sequence>
<accession>A0A0L0W3D4</accession>
<keyword evidence="4" id="KW-1185">Reference proteome</keyword>
<evidence type="ECO:0000256" key="1">
    <source>
        <dbReference type="ARBA" id="ARBA00022679"/>
    </source>
</evidence>
<dbReference type="InterPro" id="IPR045322">
    <property type="entry name" value="HECTD1/TRIP12-like"/>
</dbReference>
<dbReference type="PANTHER" id="PTHR45670">
    <property type="entry name" value="E3 UBIQUITIN-PROTEIN LIGASE TRIP12"/>
    <property type="match status" value="1"/>
</dbReference>
<evidence type="ECO:0000256" key="2">
    <source>
        <dbReference type="SAM" id="MobiDB-lite"/>
    </source>
</evidence>
<keyword evidence="1" id="KW-0808">Transferase</keyword>
<dbReference type="STRING" id="1165861.A0A0L0W3D4"/>
<dbReference type="GO" id="GO:0043161">
    <property type="term" value="P:proteasome-mediated ubiquitin-dependent protein catabolic process"/>
    <property type="evidence" value="ECO:0007669"/>
    <property type="project" value="TreeGrafter"/>
</dbReference>
<comment type="caution">
    <text evidence="3">The sequence shown here is derived from an EMBL/GenBank/DDBJ whole genome shotgun (WGS) entry which is preliminary data.</text>
</comment>
<dbReference type="EMBL" id="AJIL01000005">
    <property type="protein sequence ID" value="KNF05994.1"/>
    <property type="molecule type" value="Genomic_DNA"/>
</dbReference>
<proteinExistence type="predicted"/>
<gene>
    <name evidence="3" type="ORF">PSTG_00986</name>
</gene>
<feature type="compositionally biased region" description="Polar residues" evidence="2">
    <location>
        <begin position="35"/>
        <end position="51"/>
    </location>
</feature>
<dbReference type="GO" id="GO:0000209">
    <property type="term" value="P:protein polyubiquitination"/>
    <property type="evidence" value="ECO:0007669"/>
    <property type="project" value="TreeGrafter"/>
</dbReference>
<dbReference type="PANTHER" id="PTHR45670:SF1">
    <property type="entry name" value="E3 UBIQUITIN-PROTEIN LIGASE HECTD1"/>
    <property type="match status" value="1"/>
</dbReference>
<evidence type="ECO:0000313" key="4">
    <source>
        <dbReference type="Proteomes" id="UP000054564"/>
    </source>
</evidence>
<dbReference type="Proteomes" id="UP000054564">
    <property type="component" value="Unassembled WGS sequence"/>
</dbReference>
<dbReference type="GO" id="GO:0061630">
    <property type="term" value="F:ubiquitin protein ligase activity"/>
    <property type="evidence" value="ECO:0007669"/>
    <property type="project" value="InterPro"/>
</dbReference>
<organism evidence="3 4">
    <name type="scientific">Puccinia striiformis f. sp. tritici PST-78</name>
    <dbReference type="NCBI Taxonomy" id="1165861"/>
    <lineage>
        <taxon>Eukaryota</taxon>
        <taxon>Fungi</taxon>
        <taxon>Dikarya</taxon>
        <taxon>Basidiomycota</taxon>
        <taxon>Pucciniomycotina</taxon>
        <taxon>Pucciniomycetes</taxon>
        <taxon>Pucciniales</taxon>
        <taxon>Pucciniaceae</taxon>
        <taxon>Puccinia</taxon>
    </lineage>
</organism>
<protein>
    <submittedName>
        <fullName evidence="3">Uncharacterized protein</fullName>
    </submittedName>
</protein>
<dbReference type="GO" id="GO:0016607">
    <property type="term" value="C:nuclear speck"/>
    <property type="evidence" value="ECO:0007669"/>
    <property type="project" value="TreeGrafter"/>
</dbReference>